<evidence type="ECO:0000256" key="9">
    <source>
        <dbReference type="RuleBase" id="RU364020"/>
    </source>
</evidence>
<name>A0AAV2RJN7_MEGNR</name>
<dbReference type="Proteomes" id="UP001497623">
    <property type="component" value="Unassembled WGS sequence"/>
</dbReference>
<comment type="caution">
    <text evidence="11">The sequence shown here is derived from an EMBL/GenBank/DDBJ whole genome shotgun (WGS) entry which is preliminary data.</text>
</comment>
<evidence type="ECO:0000256" key="3">
    <source>
        <dbReference type="ARBA" id="ARBA00022679"/>
    </source>
</evidence>
<keyword evidence="3 9" id="KW-0808">Transferase</keyword>
<evidence type="ECO:0000256" key="7">
    <source>
        <dbReference type="ARBA" id="ARBA00023136"/>
    </source>
</evidence>
<feature type="region of interest" description="Disordered" evidence="10">
    <location>
        <begin position="328"/>
        <end position="391"/>
    </location>
</feature>
<keyword evidence="8 9" id="KW-0325">Glycoprotein</keyword>
<evidence type="ECO:0000256" key="4">
    <source>
        <dbReference type="ARBA" id="ARBA00022692"/>
    </source>
</evidence>
<evidence type="ECO:0000313" key="12">
    <source>
        <dbReference type="Proteomes" id="UP001497623"/>
    </source>
</evidence>
<feature type="compositionally biased region" description="Acidic residues" evidence="10">
    <location>
        <begin position="336"/>
        <end position="372"/>
    </location>
</feature>
<keyword evidence="12" id="KW-1185">Reference proteome</keyword>
<organism evidence="11 12">
    <name type="scientific">Meganyctiphanes norvegica</name>
    <name type="common">Northern krill</name>
    <name type="synonym">Thysanopoda norvegica</name>
    <dbReference type="NCBI Taxonomy" id="48144"/>
    <lineage>
        <taxon>Eukaryota</taxon>
        <taxon>Metazoa</taxon>
        <taxon>Ecdysozoa</taxon>
        <taxon>Arthropoda</taxon>
        <taxon>Crustacea</taxon>
        <taxon>Multicrustacea</taxon>
        <taxon>Malacostraca</taxon>
        <taxon>Eumalacostraca</taxon>
        <taxon>Eucarida</taxon>
        <taxon>Euphausiacea</taxon>
        <taxon>Euphausiidae</taxon>
        <taxon>Meganyctiphanes</taxon>
    </lineage>
</organism>
<dbReference type="Pfam" id="PF03567">
    <property type="entry name" value="Sulfotransfer_2"/>
    <property type="match status" value="1"/>
</dbReference>
<evidence type="ECO:0000256" key="10">
    <source>
        <dbReference type="SAM" id="MobiDB-lite"/>
    </source>
</evidence>
<proteinExistence type="inferred from homology"/>
<evidence type="ECO:0000313" key="11">
    <source>
        <dbReference type="EMBL" id="CAL4128414.1"/>
    </source>
</evidence>
<evidence type="ECO:0000256" key="8">
    <source>
        <dbReference type="ARBA" id="ARBA00023180"/>
    </source>
</evidence>
<dbReference type="PANTHER" id="PTHR12137:SF54">
    <property type="entry name" value="CARBOHYDRATE SULFOTRANSFERASE"/>
    <property type="match status" value="1"/>
</dbReference>
<dbReference type="GO" id="GO:0016051">
    <property type="term" value="P:carbohydrate biosynthetic process"/>
    <property type="evidence" value="ECO:0007669"/>
    <property type="project" value="InterPro"/>
</dbReference>
<keyword evidence="6 9" id="KW-0333">Golgi apparatus</keyword>
<evidence type="ECO:0000256" key="6">
    <source>
        <dbReference type="ARBA" id="ARBA00023034"/>
    </source>
</evidence>
<dbReference type="PANTHER" id="PTHR12137">
    <property type="entry name" value="CARBOHYDRATE SULFOTRANSFERASE"/>
    <property type="match status" value="1"/>
</dbReference>
<dbReference type="AlphaFoldDB" id="A0AAV2RJN7"/>
<keyword evidence="4" id="KW-0812">Transmembrane</keyword>
<dbReference type="EC" id="2.8.2.-" evidence="9"/>
<keyword evidence="7" id="KW-0472">Membrane</keyword>
<feature type="non-terminal residue" evidence="11">
    <location>
        <position position="1"/>
    </location>
</feature>
<dbReference type="EMBL" id="CAXKWB010025618">
    <property type="protein sequence ID" value="CAL4128414.1"/>
    <property type="molecule type" value="Genomic_DNA"/>
</dbReference>
<evidence type="ECO:0000256" key="5">
    <source>
        <dbReference type="ARBA" id="ARBA00022989"/>
    </source>
</evidence>
<dbReference type="InterPro" id="IPR005331">
    <property type="entry name" value="Sulfotransferase"/>
</dbReference>
<keyword evidence="9" id="KW-0119">Carbohydrate metabolism</keyword>
<comment type="similarity">
    <text evidence="2 9">Belongs to the sulfotransferase 2 family.</text>
</comment>
<dbReference type="GO" id="GO:0008146">
    <property type="term" value="F:sulfotransferase activity"/>
    <property type="evidence" value="ECO:0007669"/>
    <property type="project" value="InterPro"/>
</dbReference>
<evidence type="ECO:0000256" key="2">
    <source>
        <dbReference type="ARBA" id="ARBA00006339"/>
    </source>
</evidence>
<gene>
    <name evidence="11" type="ORF">MNOR_LOCUS26090</name>
</gene>
<keyword evidence="5" id="KW-1133">Transmembrane helix</keyword>
<comment type="subcellular location">
    <subcellularLocation>
        <location evidence="1 9">Golgi apparatus membrane</location>
        <topology evidence="1 9">Single-pass type II membrane protein</topology>
    </subcellularLocation>
</comment>
<dbReference type="InterPro" id="IPR018011">
    <property type="entry name" value="Carb_sulfotrans_8-10"/>
</dbReference>
<keyword evidence="9" id="KW-0735">Signal-anchor</keyword>
<reference evidence="11 12" key="1">
    <citation type="submission" date="2024-05" db="EMBL/GenBank/DDBJ databases">
        <authorList>
            <person name="Wallberg A."/>
        </authorList>
    </citation>
    <scope>NUCLEOTIDE SEQUENCE [LARGE SCALE GENOMIC DNA]</scope>
</reference>
<protein>
    <recommendedName>
        <fullName evidence="9">Carbohydrate sulfotransferase</fullName>
        <ecNumber evidence="9">2.8.2.-</ecNumber>
    </recommendedName>
</protein>
<accession>A0AAV2RJN7</accession>
<evidence type="ECO:0000256" key="1">
    <source>
        <dbReference type="ARBA" id="ARBA00004323"/>
    </source>
</evidence>
<sequence>PMRPGDDVLVTEYNRRRKILKEVCTAWGAYITKAKFMKKGHAKILNPTKHDITADRQELSQTQLERIWQLNKRSSYHQMFVDRKHSLTWCKVPKAASTSWLHAFLELAGVRDVENQDMAGKHALLREKYPLLATAFLRKVLPTTMRFMVARHPFERVLSAYRDKLEDYQRDLKDRGGYYYAIYGKNIVKTYRKTAVGEKAKADNSGERKEPTFREFIQYLLDTDVEIYDEHWRPMNLLCTPCHAKFDIIAKMETLPIDADFVLYHRGIGDKVNIKWSHKTDSKMTSDVAVEYFSQLTQSEVKQLYYKYLVDFLMFEYDFEPYIKLAAPPVGNSTISEDDYEYEEGEEDEDDENYEDDDDEAEDEYEYDEDADNTATGNENHEENGDTIVEE</sequence>
<dbReference type="GO" id="GO:0000139">
    <property type="term" value="C:Golgi membrane"/>
    <property type="evidence" value="ECO:0007669"/>
    <property type="project" value="UniProtKB-SubCell"/>
</dbReference>